<keyword evidence="2" id="KW-1185">Reference proteome</keyword>
<dbReference type="EMBL" id="LN679187">
    <property type="protein sequence ID" value="CEL63608.1"/>
    <property type="molecule type" value="Genomic_DNA"/>
</dbReference>
<dbReference type="STRING" id="1108050.A0A0B7G542"/>
<dbReference type="AlphaFoldDB" id="A0A0B7G542"/>
<proteinExistence type="predicted"/>
<dbReference type="Proteomes" id="UP000059188">
    <property type="component" value="Unassembled WGS sequence"/>
</dbReference>
<sequence length="85" mass="9543">MALYSWQPTLTPSNVETNVPKANELADTIQQQWEEIALALQQSKPHLVENLNTEVPLSFEVGEEVWLDAKNVNLKTKAISLQNIA</sequence>
<organism evidence="1 2">
    <name type="scientific">Thanatephorus cucumeris (strain AG1-IB / isolate 7/3/14)</name>
    <name type="common">Lettuce bottom rot fungus</name>
    <name type="synonym">Rhizoctonia solani</name>
    <dbReference type="NCBI Taxonomy" id="1108050"/>
    <lineage>
        <taxon>Eukaryota</taxon>
        <taxon>Fungi</taxon>
        <taxon>Dikarya</taxon>
        <taxon>Basidiomycota</taxon>
        <taxon>Agaricomycotina</taxon>
        <taxon>Agaricomycetes</taxon>
        <taxon>Cantharellales</taxon>
        <taxon>Ceratobasidiaceae</taxon>
        <taxon>Rhizoctonia</taxon>
        <taxon>Rhizoctonia solani AG-1</taxon>
    </lineage>
</organism>
<evidence type="ECO:0000313" key="1">
    <source>
        <dbReference type="EMBL" id="CEL63608.1"/>
    </source>
</evidence>
<reference evidence="1 2" key="1">
    <citation type="submission" date="2014-11" db="EMBL/GenBank/DDBJ databases">
        <authorList>
            <person name="Wibberg Daniel"/>
        </authorList>
    </citation>
    <scope>NUCLEOTIDE SEQUENCE [LARGE SCALE GENOMIC DNA]</scope>
    <source>
        <strain evidence="1">Rhizoctonia solani AG1-IB 7/3/14</strain>
    </source>
</reference>
<evidence type="ECO:0000313" key="2">
    <source>
        <dbReference type="Proteomes" id="UP000059188"/>
    </source>
</evidence>
<accession>A0A0B7G542</accession>
<protein>
    <submittedName>
        <fullName evidence="1">Uncharacterized protein</fullName>
    </submittedName>
</protein>
<name>A0A0B7G542_THACB</name>
<gene>
    <name evidence="1" type="ORF">RSOLAG1IB_10891</name>
</gene>